<dbReference type="Gene3D" id="1.10.10.60">
    <property type="entry name" value="Homeodomain-like"/>
    <property type="match status" value="1"/>
</dbReference>
<dbReference type="SUPFAM" id="SSF51215">
    <property type="entry name" value="Regulatory protein AraC"/>
    <property type="match status" value="1"/>
</dbReference>
<evidence type="ECO:0000256" key="2">
    <source>
        <dbReference type="ARBA" id="ARBA00023125"/>
    </source>
</evidence>
<dbReference type="InterPro" id="IPR037923">
    <property type="entry name" value="HTH-like"/>
</dbReference>
<dbReference type="InterPro" id="IPR003313">
    <property type="entry name" value="AraC-bd"/>
</dbReference>
<dbReference type="PROSITE" id="PS00041">
    <property type="entry name" value="HTH_ARAC_FAMILY_1"/>
    <property type="match status" value="1"/>
</dbReference>
<dbReference type="AlphaFoldDB" id="A0A6B9ZIX2"/>
<protein>
    <submittedName>
        <fullName evidence="5">AraC family transcriptional regulator</fullName>
    </submittedName>
</protein>
<dbReference type="InterPro" id="IPR009057">
    <property type="entry name" value="Homeodomain-like_sf"/>
</dbReference>
<dbReference type="RefSeq" id="WP_162333987.1">
    <property type="nucleotide sequence ID" value="NZ_CP048113.1"/>
</dbReference>
<proteinExistence type="predicted"/>
<organism evidence="5 6">
    <name type="scientific">Chitinophaga agri</name>
    <dbReference type="NCBI Taxonomy" id="2703787"/>
    <lineage>
        <taxon>Bacteria</taxon>
        <taxon>Pseudomonadati</taxon>
        <taxon>Bacteroidota</taxon>
        <taxon>Chitinophagia</taxon>
        <taxon>Chitinophagales</taxon>
        <taxon>Chitinophagaceae</taxon>
        <taxon>Chitinophaga</taxon>
    </lineage>
</organism>
<dbReference type="KEGG" id="chih:GWR21_22950"/>
<dbReference type="InterPro" id="IPR018060">
    <property type="entry name" value="HTH_AraC"/>
</dbReference>
<feature type="domain" description="HTH araC/xylS-type" evidence="4">
    <location>
        <begin position="176"/>
        <end position="274"/>
    </location>
</feature>
<keyword evidence="3" id="KW-0804">Transcription</keyword>
<dbReference type="Proteomes" id="UP000476411">
    <property type="component" value="Chromosome"/>
</dbReference>
<accession>A0A6B9ZIX2</accession>
<dbReference type="PROSITE" id="PS01124">
    <property type="entry name" value="HTH_ARAC_FAMILY_2"/>
    <property type="match status" value="1"/>
</dbReference>
<dbReference type="Pfam" id="PF12833">
    <property type="entry name" value="HTH_18"/>
    <property type="match status" value="1"/>
</dbReference>
<keyword evidence="6" id="KW-1185">Reference proteome</keyword>
<reference evidence="5 6" key="1">
    <citation type="submission" date="2020-01" db="EMBL/GenBank/DDBJ databases">
        <title>Complete genome sequence of Chitinophaga sp. H33E-04 isolated from quinoa roots.</title>
        <authorList>
            <person name="Weon H.-Y."/>
            <person name="Lee S.A."/>
        </authorList>
    </citation>
    <scope>NUCLEOTIDE SEQUENCE [LARGE SCALE GENOMIC DNA]</scope>
    <source>
        <strain evidence="5 6">H33E-04</strain>
    </source>
</reference>
<dbReference type="InterPro" id="IPR018062">
    <property type="entry name" value="HTH_AraC-typ_CS"/>
</dbReference>
<dbReference type="PANTHER" id="PTHR43280">
    <property type="entry name" value="ARAC-FAMILY TRANSCRIPTIONAL REGULATOR"/>
    <property type="match status" value="1"/>
</dbReference>
<dbReference type="GO" id="GO:0043565">
    <property type="term" value="F:sequence-specific DNA binding"/>
    <property type="evidence" value="ECO:0007669"/>
    <property type="project" value="InterPro"/>
</dbReference>
<evidence type="ECO:0000313" key="5">
    <source>
        <dbReference type="EMBL" id="QHS62338.1"/>
    </source>
</evidence>
<keyword evidence="2" id="KW-0238">DNA-binding</keyword>
<evidence type="ECO:0000259" key="4">
    <source>
        <dbReference type="PROSITE" id="PS01124"/>
    </source>
</evidence>
<dbReference type="InterPro" id="IPR014710">
    <property type="entry name" value="RmlC-like_jellyroll"/>
</dbReference>
<evidence type="ECO:0000256" key="3">
    <source>
        <dbReference type="ARBA" id="ARBA00023163"/>
    </source>
</evidence>
<dbReference type="Gene3D" id="2.60.120.10">
    <property type="entry name" value="Jelly Rolls"/>
    <property type="match status" value="1"/>
</dbReference>
<dbReference type="GO" id="GO:0003700">
    <property type="term" value="F:DNA-binding transcription factor activity"/>
    <property type="evidence" value="ECO:0007669"/>
    <property type="project" value="InterPro"/>
</dbReference>
<gene>
    <name evidence="5" type="ORF">GWR21_22950</name>
</gene>
<dbReference type="SUPFAM" id="SSF46689">
    <property type="entry name" value="Homeodomain-like"/>
    <property type="match status" value="1"/>
</dbReference>
<keyword evidence="1" id="KW-0805">Transcription regulation</keyword>
<evidence type="ECO:0000256" key="1">
    <source>
        <dbReference type="ARBA" id="ARBA00023015"/>
    </source>
</evidence>
<dbReference type="Pfam" id="PF02311">
    <property type="entry name" value="AraC_binding"/>
    <property type="match status" value="1"/>
</dbReference>
<dbReference type="EMBL" id="CP048113">
    <property type="protein sequence ID" value="QHS62338.1"/>
    <property type="molecule type" value="Genomic_DNA"/>
</dbReference>
<name>A0A6B9ZIX2_9BACT</name>
<sequence length="284" mass="32502">MPGTAPFIASYRLEDLSAEGIPFHLEIVTTDASRHKHLMAAHRHGYFMLGVCLEGDSTHMLDFQQVTIQAGEMLLIVPGQVHQPVSNNTRNAFIVAFSADFMLDQQVILPAHPLGPVKLSERDLMQVHVIMNQMAQEYQERPAKYVAMLQHYLSLLLTLFYRHAAAHIHSGAPLLIRYRELLATHFLEWTKPAQYAAAMHITVDHLNDVIKQHTGQTVSAHINERRVLEAKRLLLHAKESIKEIAWHLQFNELSYFNRFFKQHTGSTPAAFREKAREKYLSDPE</sequence>
<dbReference type="SMART" id="SM00342">
    <property type="entry name" value="HTH_ARAC"/>
    <property type="match status" value="1"/>
</dbReference>
<dbReference type="PANTHER" id="PTHR43280:SF32">
    <property type="entry name" value="TRANSCRIPTIONAL REGULATORY PROTEIN"/>
    <property type="match status" value="1"/>
</dbReference>
<evidence type="ECO:0000313" key="6">
    <source>
        <dbReference type="Proteomes" id="UP000476411"/>
    </source>
</evidence>